<feature type="compositionally biased region" description="Polar residues" evidence="1">
    <location>
        <begin position="255"/>
        <end position="279"/>
    </location>
</feature>
<dbReference type="Proteomes" id="UP000054266">
    <property type="component" value="Unassembled WGS sequence"/>
</dbReference>
<feature type="region of interest" description="Disordered" evidence="1">
    <location>
        <begin position="208"/>
        <end position="279"/>
    </location>
</feature>
<name>A0A0D2FWC1_9EURO</name>
<dbReference type="HOGENOM" id="CLU_029457_0_0_1"/>
<evidence type="ECO:0000313" key="3">
    <source>
        <dbReference type="Proteomes" id="UP000054266"/>
    </source>
</evidence>
<organism evidence="2 3">
    <name type="scientific">Phialophora macrospora</name>
    <dbReference type="NCBI Taxonomy" id="1851006"/>
    <lineage>
        <taxon>Eukaryota</taxon>
        <taxon>Fungi</taxon>
        <taxon>Dikarya</taxon>
        <taxon>Ascomycota</taxon>
        <taxon>Pezizomycotina</taxon>
        <taxon>Eurotiomycetes</taxon>
        <taxon>Chaetothyriomycetidae</taxon>
        <taxon>Chaetothyriales</taxon>
        <taxon>Herpotrichiellaceae</taxon>
        <taxon>Phialophora</taxon>
    </lineage>
</organism>
<gene>
    <name evidence="2" type="ORF">PV04_03026</name>
</gene>
<sequence length="631" mass="71663">MGRHNAMATSACGRGNKHFAYLGIFKTSSQTAYAISRLEISIHISYTISSTYGLNLVAKSTSVSIEPVENLPSITSHMAKRKAKKVNPTWTLEAEVLLLNWLDDNKGTDGALRQNDEAAWNEFVAGDEFVRQHMGIQDFSTEEEKRQHIQLRLRYLWSNFRSTFYAETPFTKTIIYTQGSAALDWGRLENRYRSLYTPEEYQTRKALAELATSTPGGTGGKRKIREEEDLGDGTVDGSGDSSRQKRLRQQIRETPGQTISSSSSPTEINSGPGTSRSQPQHLLSAAMLPPLSRIERRTRQDAMLSDLELSKLPKFKRLLGDSWDERAQLTDVLKLQTQMMKIYTQIERSVNEYMGSCAVDNFQPIVLRPESAYPRDLNKLLSLILGGHTGQVEERRALFQSLRDEKVISYTYFIRSLLIAAVMDWCLRPAVEEARIYRSYGGGVIQQVFESSLDPVVEMRLRQKLVESYVKMEIEPQIPSKAKDMASIFQGFVDLILPRHDPCVFPHQVTDVKSCPRTDPDRPNTAADLPALFEESGHRINFRQDLYTVFETTLQWRAEKDKMMHERYSFSFPSFGDEYVKDGMIQEMDSEGNKRAKPVILCLLPLLYRSIAANLLDDIGFPHKVVNGIVL</sequence>
<proteinExistence type="predicted"/>
<feature type="compositionally biased region" description="Low complexity" evidence="1">
    <location>
        <begin position="232"/>
        <end position="241"/>
    </location>
</feature>
<evidence type="ECO:0000313" key="2">
    <source>
        <dbReference type="EMBL" id="KIW70785.1"/>
    </source>
</evidence>
<reference evidence="2 3" key="1">
    <citation type="submission" date="2015-01" db="EMBL/GenBank/DDBJ databases">
        <title>The Genome Sequence of Capronia semiimmersa CBS27337.</title>
        <authorList>
            <consortium name="The Broad Institute Genomics Platform"/>
            <person name="Cuomo C."/>
            <person name="de Hoog S."/>
            <person name="Gorbushina A."/>
            <person name="Stielow B."/>
            <person name="Teixiera M."/>
            <person name="Abouelleil A."/>
            <person name="Chapman S.B."/>
            <person name="Priest M."/>
            <person name="Young S.K."/>
            <person name="Wortman J."/>
            <person name="Nusbaum C."/>
            <person name="Birren B."/>
        </authorList>
    </citation>
    <scope>NUCLEOTIDE SEQUENCE [LARGE SCALE GENOMIC DNA]</scope>
    <source>
        <strain evidence="2 3">CBS 27337</strain>
    </source>
</reference>
<dbReference type="AlphaFoldDB" id="A0A0D2FWC1"/>
<keyword evidence="3" id="KW-1185">Reference proteome</keyword>
<dbReference type="EMBL" id="KN846957">
    <property type="protein sequence ID" value="KIW70785.1"/>
    <property type="molecule type" value="Genomic_DNA"/>
</dbReference>
<protein>
    <submittedName>
        <fullName evidence="2">Uncharacterized protein</fullName>
    </submittedName>
</protein>
<accession>A0A0D2FWC1</accession>
<evidence type="ECO:0000256" key="1">
    <source>
        <dbReference type="SAM" id="MobiDB-lite"/>
    </source>
</evidence>